<evidence type="ECO:0000259" key="2">
    <source>
        <dbReference type="Pfam" id="PF12704"/>
    </source>
</evidence>
<evidence type="ECO:0000313" key="4">
    <source>
        <dbReference type="Proteomes" id="UP000287233"/>
    </source>
</evidence>
<keyword evidence="1" id="KW-0472">Membrane</keyword>
<dbReference type="PANTHER" id="PTHR30489">
    <property type="entry name" value="LIPOPROTEIN-RELEASING SYSTEM TRANSMEMBRANE PROTEIN LOLE"/>
    <property type="match status" value="1"/>
</dbReference>
<proteinExistence type="predicted"/>
<gene>
    <name evidence="3" type="ORF">BIP78_1433</name>
</gene>
<sequence>MTVKIAVRNVFRNRRRTAISLLVIGIGLTILSFVLGFVGEAILAAQRSLAMELGALQIGDPRVLDGAASGLEALISPADLDRALARVQALPGVAGVAAQVRFAGLIGDERGSTLLLARGIVPEDCLTDYACLVVAGRGLEGSEAREIVLGRRLAERLGVGPGDRVNVATGTVSGTLNAATVTVVGVVEYGEAQVEERLGLVPLGFAQRLLRTTGVERVLVWLDELDRAPAYAEQLAQTFSNDGLPLAVRTWDELTPFFASLQTF</sequence>
<evidence type="ECO:0000256" key="1">
    <source>
        <dbReference type="SAM" id="Phobius"/>
    </source>
</evidence>
<keyword evidence="1" id="KW-0812">Transmembrane</keyword>
<protein>
    <recommendedName>
        <fullName evidence="2">MacB-like periplasmic core domain-containing protein</fullName>
    </recommendedName>
</protein>
<dbReference type="InterPro" id="IPR051447">
    <property type="entry name" value="Lipoprotein-release_system"/>
</dbReference>
<accession>A0A410FVT8</accession>
<dbReference type="KEGG" id="bih:BIP78_1433"/>
<keyword evidence="1" id="KW-1133">Transmembrane helix</keyword>
<dbReference type="AlphaFoldDB" id="A0A410FVT8"/>
<reference evidence="4" key="1">
    <citation type="submission" date="2018-12" db="EMBL/GenBank/DDBJ databases">
        <title>Complete genome sequence of an uncultured bacterium of the candidate phylum Bipolaricaulota.</title>
        <authorList>
            <person name="Kadnikov V.V."/>
            <person name="Mardanov A.V."/>
            <person name="Beletsky A.V."/>
            <person name="Frank Y.A."/>
            <person name="Karnachuk O.V."/>
            <person name="Ravin N.V."/>
        </authorList>
    </citation>
    <scope>NUCLEOTIDE SEQUENCE [LARGE SCALE GENOMIC DNA]</scope>
</reference>
<feature type="domain" description="MacB-like periplasmic core" evidence="2">
    <location>
        <begin position="17"/>
        <end position="237"/>
    </location>
</feature>
<dbReference type="Pfam" id="PF12704">
    <property type="entry name" value="MacB_PCD"/>
    <property type="match status" value="1"/>
</dbReference>
<organism evidence="3 4">
    <name type="scientific">Bipolaricaulis sibiricus</name>
    <dbReference type="NCBI Taxonomy" id="2501609"/>
    <lineage>
        <taxon>Bacteria</taxon>
        <taxon>Candidatus Bipolaricaulota</taxon>
        <taxon>Candidatus Bipolaricaulia</taxon>
        <taxon>Candidatus Bipolaricaulales</taxon>
        <taxon>Candidatus Bipolaricaulaceae</taxon>
        <taxon>Candidatus Bipolaricaulis</taxon>
    </lineage>
</organism>
<dbReference type="InterPro" id="IPR025857">
    <property type="entry name" value="MacB_PCD"/>
</dbReference>
<name>A0A410FVT8_BIPS1</name>
<dbReference type="PANTHER" id="PTHR30489:SF0">
    <property type="entry name" value="LIPOPROTEIN-RELEASING SYSTEM TRANSMEMBRANE PROTEIN LOLE"/>
    <property type="match status" value="1"/>
</dbReference>
<dbReference type="Proteomes" id="UP000287233">
    <property type="component" value="Chromosome"/>
</dbReference>
<evidence type="ECO:0000313" key="3">
    <source>
        <dbReference type="EMBL" id="QAA77199.1"/>
    </source>
</evidence>
<feature type="transmembrane region" description="Helical" evidence="1">
    <location>
        <begin position="21"/>
        <end position="43"/>
    </location>
</feature>
<dbReference type="GO" id="GO:0044874">
    <property type="term" value="P:lipoprotein localization to outer membrane"/>
    <property type="evidence" value="ECO:0007669"/>
    <property type="project" value="TreeGrafter"/>
</dbReference>
<dbReference type="EMBL" id="CP034928">
    <property type="protein sequence ID" value="QAA77199.1"/>
    <property type="molecule type" value="Genomic_DNA"/>
</dbReference>
<dbReference type="GO" id="GO:0098797">
    <property type="term" value="C:plasma membrane protein complex"/>
    <property type="evidence" value="ECO:0007669"/>
    <property type="project" value="TreeGrafter"/>
</dbReference>